<dbReference type="Pfam" id="PF05345">
    <property type="entry name" value="He_PIG"/>
    <property type="match status" value="1"/>
</dbReference>
<dbReference type="AlphaFoldDB" id="A0A1F8GDF7"/>
<feature type="domain" description="Transglycosylase SLT" evidence="4">
    <location>
        <begin position="319"/>
        <end position="433"/>
    </location>
</feature>
<feature type="transmembrane region" description="Helical" evidence="2">
    <location>
        <begin position="124"/>
        <end position="144"/>
    </location>
</feature>
<proteinExistence type="predicted"/>
<comment type="caution">
    <text evidence="5">The sequence shown here is derived from an EMBL/GenBank/DDBJ whole genome shotgun (WGS) entry which is preliminary data.</text>
</comment>
<dbReference type="Proteomes" id="UP000178227">
    <property type="component" value="Unassembled WGS sequence"/>
</dbReference>
<accession>A0A1F8GDF7</accession>
<dbReference type="Pfam" id="PF18895">
    <property type="entry name" value="T4SS_pilin"/>
    <property type="match status" value="1"/>
</dbReference>
<organism evidence="5 6">
    <name type="scientific">Candidatus Yanofskybacteria bacterium RIFCSPLOWO2_01_FULL_42_49</name>
    <dbReference type="NCBI Taxonomy" id="1802694"/>
    <lineage>
        <taxon>Bacteria</taxon>
        <taxon>Candidatus Yanofskyibacteriota</taxon>
    </lineage>
</organism>
<dbReference type="InterPro" id="IPR043993">
    <property type="entry name" value="T4SS_pilin"/>
</dbReference>
<dbReference type="STRING" id="1802694.A2918_01690"/>
<dbReference type="GO" id="GO:0016020">
    <property type="term" value="C:membrane"/>
    <property type="evidence" value="ECO:0007669"/>
    <property type="project" value="InterPro"/>
</dbReference>
<dbReference type="SUPFAM" id="SSF49313">
    <property type="entry name" value="Cadherin-like"/>
    <property type="match status" value="1"/>
</dbReference>
<evidence type="ECO:0000256" key="1">
    <source>
        <dbReference type="SAM" id="MobiDB-lite"/>
    </source>
</evidence>
<feature type="compositionally biased region" description="Low complexity" evidence="1">
    <location>
        <begin position="177"/>
        <end position="196"/>
    </location>
</feature>
<name>A0A1F8GDF7_9BACT</name>
<keyword evidence="2" id="KW-0472">Membrane</keyword>
<dbReference type="InterPro" id="IPR015919">
    <property type="entry name" value="Cadherin-like_sf"/>
</dbReference>
<dbReference type="SUPFAM" id="SSF53955">
    <property type="entry name" value="Lysozyme-like"/>
    <property type="match status" value="1"/>
</dbReference>
<dbReference type="InterPro" id="IPR008258">
    <property type="entry name" value="Transglycosylase_SLT_dom_1"/>
</dbReference>
<evidence type="ECO:0000313" key="6">
    <source>
        <dbReference type="Proteomes" id="UP000178227"/>
    </source>
</evidence>
<feature type="chain" id="PRO_5009535591" description="Transglycosylase SLT domain-containing protein" evidence="3">
    <location>
        <begin position="39"/>
        <end position="485"/>
    </location>
</feature>
<dbReference type="EMBL" id="MGKI01000003">
    <property type="protein sequence ID" value="OGN23402.1"/>
    <property type="molecule type" value="Genomic_DNA"/>
</dbReference>
<dbReference type="InterPro" id="IPR023346">
    <property type="entry name" value="Lysozyme-like_dom_sf"/>
</dbReference>
<evidence type="ECO:0000256" key="2">
    <source>
        <dbReference type="SAM" id="Phobius"/>
    </source>
</evidence>
<dbReference type="GO" id="GO:0005509">
    <property type="term" value="F:calcium ion binding"/>
    <property type="evidence" value="ECO:0007669"/>
    <property type="project" value="InterPro"/>
</dbReference>
<dbReference type="Gene3D" id="2.60.40.10">
    <property type="entry name" value="Immunoglobulins"/>
    <property type="match status" value="1"/>
</dbReference>
<feature type="region of interest" description="Disordered" evidence="1">
    <location>
        <begin position="172"/>
        <end position="196"/>
    </location>
</feature>
<keyword evidence="3" id="KW-0732">Signal</keyword>
<protein>
    <recommendedName>
        <fullName evidence="4">Transglycosylase SLT domain-containing protein</fullName>
    </recommendedName>
</protein>
<dbReference type="Pfam" id="PF01464">
    <property type="entry name" value="SLT"/>
    <property type="match status" value="1"/>
</dbReference>
<dbReference type="CDD" id="cd00254">
    <property type="entry name" value="LT-like"/>
    <property type="match status" value="1"/>
</dbReference>
<keyword evidence="2" id="KW-1133">Transmembrane helix</keyword>
<feature type="signal peptide" evidence="3">
    <location>
        <begin position="1"/>
        <end position="38"/>
    </location>
</feature>
<feature type="transmembrane region" description="Helical" evidence="2">
    <location>
        <begin position="91"/>
        <end position="112"/>
    </location>
</feature>
<gene>
    <name evidence="5" type="ORF">A2918_01690</name>
</gene>
<keyword evidence="2" id="KW-0812">Transmembrane</keyword>
<evidence type="ECO:0000313" key="5">
    <source>
        <dbReference type="EMBL" id="OGN23402.1"/>
    </source>
</evidence>
<evidence type="ECO:0000256" key="3">
    <source>
        <dbReference type="SAM" id="SignalP"/>
    </source>
</evidence>
<sequence length="485" mass="51248">MQSAKRKTTTQKLKYFKFLVVLFSFSFLALNLAPAAQAVDIPGWPLVPCGLNQDRAETLDIDESQPCGRCDLFQLLKNIIDFVMGGLMPPLAVLLFVWAGFLILLSGANPGLYAQGQTIFKNTFYGIIVLLSAWMITNTLILSVGSNYNTAGNWWQFTCTEPAPVTPPPIPTPIPTPTASVTPTPTGSVTPTPSQGPLIITTSSLPGGTVNQSYSQQVDASGGTGTYSWSVSSGTLPAGLSINFANGRISGTPTTAGTSTFTVRVTDNSTPQQSATKQLSIVVSSSTLTCGQPWEQNLCQPRQMTCSASACSQYTSAINQYAERTGVANGANFLKAIMIKESACNVGAQSGSVPPSCGLMQLKASTANIYKSRCGVPSNVDITCDWLKQSANTNASICIAAEYMGALTQTSCGSTPRGVSAGYNGGSGACQQSSDCSGQTNCAGGPVQRWECLYDNPQQNVCNTGYAETRDYATKVLYCYNNLGF</sequence>
<dbReference type="InterPro" id="IPR013783">
    <property type="entry name" value="Ig-like_fold"/>
</dbReference>
<dbReference type="Gene3D" id="1.10.530.10">
    <property type="match status" value="1"/>
</dbReference>
<evidence type="ECO:0000259" key="4">
    <source>
        <dbReference type="Pfam" id="PF01464"/>
    </source>
</evidence>
<reference evidence="5 6" key="1">
    <citation type="journal article" date="2016" name="Nat. Commun.">
        <title>Thousands of microbial genomes shed light on interconnected biogeochemical processes in an aquifer system.</title>
        <authorList>
            <person name="Anantharaman K."/>
            <person name="Brown C.T."/>
            <person name="Hug L.A."/>
            <person name="Sharon I."/>
            <person name="Castelle C.J."/>
            <person name="Probst A.J."/>
            <person name="Thomas B.C."/>
            <person name="Singh A."/>
            <person name="Wilkins M.J."/>
            <person name="Karaoz U."/>
            <person name="Brodie E.L."/>
            <person name="Williams K.H."/>
            <person name="Hubbard S.S."/>
            <person name="Banfield J.F."/>
        </authorList>
    </citation>
    <scope>NUCLEOTIDE SEQUENCE [LARGE SCALE GENOMIC DNA]</scope>
</reference>